<dbReference type="SUPFAM" id="SSF57783">
    <property type="entry name" value="Zinc beta-ribbon"/>
    <property type="match status" value="1"/>
</dbReference>
<dbReference type="GO" id="GO:0006269">
    <property type="term" value="P:DNA replication, synthesis of primer"/>
    <property type="evidence" value="ECO:0007669"/>
    <property type="project" value="TreeGrafter"/>
</dbReference>
<protein>
    <submittedName>
        <fullName evidence="5">DNA primase</fullName>
    </submittedName>
</protein>
<keyword evidence="3" id="KW-0862">Zinc</keyword>
<dbReference type="GO" id="GO:0003899">
    <property type="term" value="F:DNA-directed RNA polymerase activity"/>
    <property type="evidence" value="ECO:0007669"/>
    <property type="project" value="InterPro"/>
</dbReference>
<dbReference type="Pfam" id="PF01807">
    <property type="entry name" value="Zn_ribbon_DnaG"/>
    <property type="match status" value="1"/>
</dbReference>
<dbReference type="GeneID" id="19526420"/>
<dbReference type="EMBL" id="KJ489397">
    <property type="protein sequence ID" value="AHZ09554.1"/>
    <property type="molecule type" value="Genomic_DNA"/>
</dbReference>
<sequence>MFIDLLEQELGDSKPASGGEIRFNCPFCGNEKYKFYVDESPKGGWQCKRCGESGYPIAFVMKLYGVDYKEAKDILEVYDYHVGDYNGENMSHSKYGAHLTEEEQVLLFIANQGDVIHEEQDKHVKLTCPRPPTNCKSLLENFNNPEAFPFLTYLHGRGVTLEQIKHHNICYVTEGVSTLTNGKELRLINHLVFFAFDNNGKAIYWNTRSIEPKPFLKSLNAPAKPTEYSKATVVMNLNRARHKDKIVIVEGFFNMITIGNEAVVTYGKQVSKSQIEKILKDTKTKQPPIYIYLDRDGWEEAIKVATKIHEVDSNRAVYYVYNEDDRDPNELGYEEAWNRINNAIPADTEGETIWRTLHLL</sequence>
<dbReference type="Gene3D" id="3.90.580.10">
    <property type="entry name" value="Zinc finger, CHC2-type domain"/>
    <property type="match status" value="1"/>
</dbReference>
<keyword evidence="2" id="KW-0863">Zinc-finger</keyword>
<dbReference type="Gene3D" id="3.40.1360.10">
    <property type="match status" value="1"/>
</dbReference>
<dbReference type="InterPro" id="IPR002694">
    <property type="entry name" value="Znf_CHC2"/>
</dbReference>
<evidence type="ECO:0000256" key="1">
    <source>
        <dbReference type="ARBA" id="ARBA00022723"/>
    </source>
</evidence>
<evidence type="ECO:0000256" key="2">
    <source>
        <dbReference type="ARBA" id="ARBA00022771"/>
    </source>
</evidence>
<dbReference type="RefSeq" id="YP_009037020.1">
    <property type="nucleotide sequence ID" value="NC_024216.1"/>
</dbReference>
<dbReference type="SMART" id="SM00400">
    <property type="entry name" value="ZnF_CHCC"/>
    <property type="match status" value="1"/>
</dbReference>
<evidence type="ECO:0000313" key="5">
    <source>
        <dbReference type="EMBL" id="AHZ09554.1"/>
    </source>
</evidence>
<dbReference type="GO" id="GO:0008270">
    <property type="term" value="F:zinc ion binding"/>
    <property type="evidence" value="ECO:0007669"/>
    <property type="project" value="UniProtKB-KW"/>
</dbReference>
<keyword evidence="1" id="KW-0479">Metal-binding</keyword>
<accession>A0A024AZ18</accession>
<dbReference type="GO" id="GO:0003677">
    <property type="term" value="F:DNA binding"/>
    <property type="evidence" value="ECO:0007669"/>
    <property type="project" value="InterPro"/>
</dbReference>
<dbReference type="SUPFAM" id="SSF56731">
    <property type="entry name" value="DNA primase core"/>
    <property type="match status" value="1"/>
</dbReference>
<dbReference type="PANTHER" id="PTHR30313">
    <property type="entry name" value="DNA PRIMASE"/>
    <property type="match status" value="1"/>
</dbReference>
<dbReference type="InterPro" id="IPR034154">
    <property type="entry name" value="TOPRIM_DnaG/twinkle"/>
</dbReference>
<organism evidence="5 6">
    <name type="scientific">Bacillus phage CAM003</name>
    <dbReference type="NCBI Taxonomy" id="1486657"/>
    <lineage>
        <taxon>Viruses</taxon>
        <taxon>Duplodnaviria</taxon>
        <taxon>Heunggongvirae</taxon>
        <taxon>Uroviricota</taxon>
        <taxon>Caudoviricetes</taxon>
        <taxon>Herelleviridae</taxon>
        <taxon>Bastillevirinae</taxon>
        <taxon>Bastillevirus</taxon>
        <taxon>Bastillevirus CAM003</taxon>
    </lineage>
</organism>
<evidence type="ECO:0000259" key="4">
    <source>
        <dbReference type="SMART" id="SM00400"/>
    </source>
</evidence>
<dbReference type="Proteomes" id="UP000026902">
    <property type="component" value="Segment"/>
</dbReference>
<feature type="domain" description="Zinc finger CHC2-type" evidence="4">
    <location>
        <begin position="25"/>
        <end position="76"/>
    </location>
</feature>
<evidence type="ECO:0000256" key="3">
    <source>
        <dbReference type="ARBA" id="ARBA00022833"/>
    </source>
</evidence>
<dbReference type="KEGG" id="vg:19526420"/>
<keyword evidence="6" id="KW-1185">Reference proteome</keyword>
<dbReference type="CDD" id="cd01029">
    <property type="entry name" value="TOPRIM_primases"/>
    <property type="match status" value="1"/>
</dbReference>
<name>A0A024AZ18_9CAUD</name>
<evidence type="ECO:0000313" key="6">
    <source>
        <dbReference type="Proteomes" id="UP000026902"/>
    </source>
</evidence>
<dbReference type="InterPro" id="IPR050219">
    <property type="entry name" value="DnaG_primase"/>
</dbReference>
<dbReference type="PANTHER" id="PTHR30313:SF2">
    <property type="entry name" value="DNA PRIMASE"/>
    <property type="match status" value="1"/>
</dbReference>
<dbReference type="InterPro" id="IPR036977">
    <property type="entry name" value="DNA_primase_Znf_CHC2"/>
</dbReference>
<proteinExistence type="predicted"/>
<reference evidence="6" key="1">
    <citation type="submission" date="2014-09" db="EMBL/GenBank/DDBJ databases">
        <authorList>
            <person name="Sauder A.B."/>
            <person name="McKenzie Q.R."/>
            <person name="Temple L.M."/>
            <person name="Alexis B.K."/>
            <person name="Al-Atrache Z."/>
            <person name="Lewis L.O."/>
            <person name="Loesser-Casey K.E."/>
            <person name="Mitchell K.J."/>
        </authorList>
    </citation>
    <scope>NUCLEOTIDE SEQUENCE [LARGE SCALE GENOMIC DNA]</scope>
</reference>